<dbReference type="EMBL" id="JAEFCI010010053">
    <property type="protein sequence ID" value="KAG5457457.1"/>
    <property type="molecule type" value="Genomic_DNA"/>
</dbReference>
<gene>
    <name evidence="2" type="ORF">BJ554DRAFT_2524</name>
</gene>
<feature type="region of interest" description="Disordered" evidence="1">
    <location>
        <begin position="19"/>
        <end position="48"/>
    </location>
</feature>
<dbReference type="Proteomes" id="UP000673691">
    <property type="component" value="Unassembled WGS sequence"/>
</dbReference>
<organism evidence="2 3">
    <name type="scientific">Olpidium bornovanus</name>
    <dbReference type="NCBI Taxonomy" id="278681"/>
    <lineage>
        <taxon>Eukaryota</taxon>
        <taxon>Fungi</taxon>
        <taxon>Fungi incertae sedis</taxon>
        <taxon>Olpidiomycota</taxon>
        <taxon>Olpidiomycotina</taxon>
        <taxon>Olpidiomycetes</taxon>
        <taxon>Olpidiales</taxon>
        <taxon>Olpidiaceae</taxon>
        <taxon>Olpidium</taxon>
    </lineage>
</organism>
<evidence type="ECO:0000313" key="2">
    <source>
        <dbReference type="EMBL" id="KAG5457457.1"/>
    </source>
</evidence>
<comment type="caution">
    <text evidence="2">The sequence shown here is derived from an EMBL/GenBank/DDBJ whole genome shotgun (WGS) entry which is preliminary data.</text>
</comment>
<accession>A0A8H7ZQS5</accession>
<proteinExistence type="predicted"/>
<sequence length="290" mass="30856">MLQLLRACIRDIRQAAQRRPFANADEDGPCGSGKPRSQSASAARRDDRRDADLVFATNLAHDRRILEIVEGLIRRAAAPEKQAAEGRPPGEPDENVLDLADAATGEKPKKSVQISELPRNDIVDAAGPGAKTRRARACEERPKSAPSSRFLHPPSAPPDEPAAEAATAAGGRPKSRGDLPRSGAGKAAAPQTPGGTRSPGRGPPAAPPGTRDERRGRAEHAKFVVKGRSKLCLSYFFFLFSRKPPALSRATPLPPRSAEAALRICFVSYFVICFPGLSVSSCAANLKPPP</sequence>
<evidence type="ECO:0000256" key="1">
    <source>
        <dbReference type="SAM" id="MobiDB-lite"/>
    </source>
</evidence>
<dbReference type="AlphaFoldDB" id="A0A8H7ZQS5"/>
<keyword evidence="3" id="KW-1185">Reference proteome</keyword>
<reference evidence="2 3" key="1">
    <citation type="journal article" name="Sci. Rep.">
        <title>Genome-scale phylogenetic analyses confirm Olpidium as the closest living zoosporic fungus to the non-flagellated, terrestrial fungi.</title>
        <authorList>
            <person name="Chang Y."/>
            <person name="Rochon D."/>
            <person name="Sekimoto S."/>
            <person name="Wang Y."/>
            <person name="Chovatia M."/>
            <person name="Sandor L."/>
            <person name="Salamov A."/>
            <person name="Grigoriev I.V."/>
            <person name="Stajich J.E."/>
            <person name="Spatafora J.W."/>
        </authorList>
    </citation>
    <scope>NUCLEOTIDE SEQUENCE [LARGE SCALE GENOMIC DNA]</scope>
    <source>
        <strain evidence="2">S191</strain>
    </source>
</reference>
<protein>
    <submittedName>
        <fullName evidence="2">Uncharacterized protein</fullName>
    </submittedName>
</protein>
<feature type="region of interest" description="Disordered" evidence="1">
    <location>
        <begin position="104"/>
        <end position="217"/>
    </location>
</feature>
<name>A0A8H7ZQS5_9FUNG</name>
<evidence type="ECO:0000313" key="3">
    <source>
        <dbReference type="Proteomes" id="UP000673691"/>
    </source>
</evidence>